<dbReference type="AlphaFoldDB" id="A0A9P1H7R7"/>
<gene>
    <name evidence="2" type="ORF">PPNO1_LOCUS7198</name>
</gene>
<name>A0A9P1H7R7_9PEZI</name>
<feature type="region of interest" description="Disordered" evidence="1">
    <location>
        <begin position="45"/>
        <end position="109"/>
    </location>
</feature>
<comment type="caution">
    <text evidence="2">The sequence shown here is derived from an EMBL/GenBank/DDBJ whole genome shotgun (WGS) entry which is preliminary data.</text>
</comment>
<reference evidence="2" key="1">
    <citation type="submission" date="2022-11" db="EMBL/GenBank/DDBJ databases">
        <authorList>
            <person name="Scott C."/>
            <person name="Bruce N."/>
        </authorList>
    </citation>
    <scope>NUCLEOTIDE SEQUENCE</scope>
</reference>
<accession>A0A9P1H7R7</accession>
<protein>
    <submittedName>
        <fullName evidence="2">Uncharacterized protein</fullName>
    </submittedName>
</protein>
<feature type="compositionally biased region" description="Basic and acidic residues" evidence="1">
    <location>
        <begin position="163"/>
        <end position="184"/>
    </location>
</feature>
<feature type="region of interest" description="Disordered" evidence="1">
    <location>
        <begin position="131"/>
        <end position="241"/>
    </location>
</feature>
<keyword evidence="3" id="KW-1185">Reference proteome</keyword>
<dbReference type="EMBL" id="CALLCH030000016">
    <property type="protein sequence ID" value="CAI4217592.1"/>
    <property type="molecule type" value="Genomic_DNA"/>
</dbReference>
<proteinExistence type="predicted"/>
<organism evidence="2 3">
    <name type="scientific">Parascedosporium putredinis</name>
    <dbReference type="NCBI Taxonomy" id="1442378"/>
    <lineage>
        <taxon>Eukaryota</taxon>
        <taxon>Fungi</taxon>
        <taxon>Dikarya</taxon>
        <taxon>Ascomycota</taxon>
        <taxon>Pezizomycotina</taxon>
        <taxon>Sordariomycetes</taxon>
        <taxon>Hypocreomycetidae</taxon>
        <taxon>Microascales</taxon>
        <taxon>Microascaceae</taxon>
        <taxon>Parascedosporium</taxon>
    </lineage>
</organism>
<evidence type="ECO:0000256" key="1">
    <source>
        <dbReference type="SAM" id="MobiDB-lite"/>
    </source>
</evidence>
<dbReference type="OrthoDB" id="3439480at2759"/>
<evidence type="ECO:0000313" key="2">
    <source>
        <dbReference type="EMBL" id="CAI4217592.1"/>
    </source>
</evidence>
<evidence type="ECO:0000313" key="3">
    <source>
        <dbReference type="Proteomes" id="UP000838763"/>
    </source>
</evidence>
<feature type="compositionally biased region" description="Polar residues" evidence="1">
    <location>
        <begin position="50"/>
        <end position="59"/>
    </location>
</feature>
<feature type="region of interest" description="Disordered" evidence="1">
    <location>
        <begin position="249"/>
        <end position="268"/>
    </location>
</feature>
<dbReference type="Proteomes" id="UP000838763">
    <property type="component" value="Unassembled WGS sequence"/>
</dbReference>
<feature type="compositionally biased region" description="Low complexity" evidence="1">
    <location>
        <begin position="204"/>
        <end position="218"/>
    </location>
</feature>
<feature type="compositionally biased region" description="Low complexity" evidence="1">
    <location>
        <begin position="150"/>
        <end position="159"/>
    </location>
</feature>
<sequence length="336" mass="37310">MCTSDIYRSIGHDGVHRETREIHRCTAFKRGIPCDPIVYRHPVAAPRPTVTPSPASSVGHSAPVDIPNPSPRYSSTEAEAQEAQRVRQQRSSPHCRGGVLAHDHPSSHLHLVPPLEQAFHRQQQHRIVIVEAPPTSRTPPQAFDAPRTAPSSPSFPSIPAGEDNLRYRPVIVDERPRESRDRDSKHHHQRVRIEVPGSGLEVPSGSAAHHQSQRQSSGGHRRQASDGSHRSRGGSPAEEESRIAQANLKISLRPTQPLSSRRPAPAPVYIRPTVDLPATAGLGLVSPPAEPVDDEENEEAREQRLRERMMPHRRATIGAGSRRHRVEYQDGMYRLE</sequence>